<keyword evidence="1" id="KW-0812">Transmembrane</keyword>
<feature type="non-terminal residue" evidence="2">
    <location>
        <position position="111"/>
    </location>
</feature>
<dbReference type="Proteomes" id="UP000265618">
    <property type="component" value="Unassembled WGS sequence"/>
</dbReference>
<evidence type="ECO:0000256" key="1">
    <source>
        <dbReference type="SAM" id="Phobius"/>
    </source>
</evidence>
<keyword evidence="1" id="KW-1133">Transmembrane helix</keyword>
<dbReference type="AlphaFoldDB" id="A0A391NSV2"/>
<reference evidence="2 3" key="1">
    <citation type="journal article" date="2018" name="PLoS ONE">
        <title>The draft genome of Kipferlia bialata reveals reductive genome evolution in fornicate parasites.</title>
        <authorList>
            <person name="Tanifuji G."/>
            <person name="Takabayashi S."/>
            <person name="Kume K."/>
            <person name="Takagi M."/>
            <person name="Nakayama T."/>
            <person name="Kamikawa R."/>
            <person name="Inagaki Y."/>
            <person name="Hashimoto T."/>
        </authorList>
    </citation>
    <scope>NUCLEOTIDE SEQUENCE [LARGE SCALE GENOMIC DNA]</scope>
    <source>
        <strain evidence="2">NY0173</strain>
    </source>
</reference>
<comment type="caution">
    <text evidence="2">The sequence shown here is derived from an EMBL/GenBank/DDBJ whole genome shotgun (WGS) entry which is preliminary data.</text>
</comment>
<evidence type="ECO:0000313" key="3">
    <source>
        <dbReference type="Proteomes" id="UP000265618"/>
    </source>
</evidence>
<evidence type="ECO:0000313" key="2">
    <source>
        <dbReference type="EMBL" id="GCA64381.1"/>
    </source>
</evidence>
<keyword evidence="1" id="KW-0472">Membrane</keyword>
<dbReference type="EMBL" id="BDIP01007062">
    <property type="protein sequence ID" value="GCA64381.1"/>
    <property type="molecule type" value="Genomic_DNA"/>
</dbReference>
<name>A0A391NSV2_9EUKA</name>
<protein>
    <submittedName>
        <fullName evidence="2">Uncharacterized protein</fullName>
    </submittedName>
</protein>
<accession>A0A391NSV2</accession>
<sequence>GALDEESSGLETDDEGEVKAEVVKADVVTPPSPECQAKSNGISEYLSQFMERPPKKGKPFNAEYLRVPLFLDTDSHTVYIFGVDTKLLLAITLFVIGIYYLNQIKEGYTDL</sequence>
<organism evidence="2 3">
    <name type="scientific">Kipferlia bialata</name>
    <dbReference type="NCBI Taxonomy" id="797122"/>
    <lineage>
        <taxon>Eukaryota</taxon>
        <taxon>Metamonada</taxon>
        <taxon>Carpediemonas-like organisms</taxon>
        <taxon>Kipferlia</taxon>
    </lineage>
</organism>
<gene>
    <name evidence="2" type="ORF">KIPB_014104</name>
</gene>
<proteinExistence type="predicted"/>
<feature type="transmembrane region" description="Helical" evidence="1">
    <location>
        <begin position="78"/>
        <end position="101"/>
    </location>
</feature>
<keyword evidence="3" id="KW-1185">Reference proteome</keyword>